<dbReference type="InterPro" id="IPR036188">
    <property type="entry name" value="FAD/NAD-bd_sf"/>
</dbReference>
<evidence type="ECO:0000256" key="3">
    <source>
        <dbReference type="ARBA" id="ARBA00023033"/>
    </source>
</evidence>
<reference evidence="4" key="1">
    <citation type="submission" date="2021-02" db="EMBL/GenBank/DDBJ databases">
        <title>Psilocybe cubensis genome.</title>
        <authorList>
            <person name="Mckernan K.J."/>
            <person name="Crawford S."/>
            <person name="Trippe A."/>
            <person name="Kane L.T."/>
            <person name="Mclaughlin S."/>
        </authorList>
    </citation>
    <scope>NUCLEOTIDE SEQUENCE [LARGE SCALE GENOMIC DNA]</scope>
    <source>
        <strain evidence="4">MGC-MH-2018</strain>
    </source>
</reference>
<sequence>MGITQSPPNMTRILYRWGLKAFMDQVSEKTGCLYLRNGSREGLIGTINYDDELLQDQISEFRFLRTQTLEDKLQELVDNEAIRVIFGTVINITTVPNMPAKVIVGEGSIINADFVICADGYDSAFKDFADCEIEEGGPSWPNAHLVLAFAIPISAVREDEALRSVFQSSTQWNIWVGNGFVVHANVSDGGEFVRATMTANYNRDIFLGDQTWKVRRLEYWGIDFDLFEPRVKKLLSLAESVSSRVFMGRPVLNELVCVNSKIVLVGDAAHPILPGGNQHIALAIEEAETLRCIFTRIQHRSQIPELLVAYEEIRLPRTSHIIKYERGMHLMMKIPNGPQQEERDAKLKQVMAGDWDHMDEELFRAIFGEEFQQYSHDATEEVEDWWTKWGPVISKRVLDREC</sequence>
<gene>
    <name evidence="4" type="ORF">JR316_009151</name>
</gene>
<evidence type="ECO:0000313" key="4">
    <source>
        <dbReference type="EMBL" id="KAG5165571.1"/>
    </source>
</evidence>
<evidence type="ECO:0008006" key="5">
    <source>
        <dbReference type="Google" id="ProtNLM"/>
    </source>
</evidence>
<dbReference type="GO" id="GO:0004497">
    <property type="term" value="F:monooxygenase activity"/>
    <property type="evidence" value="ECO:0007669"/>
    <property type="project" value="UniProtKB-KW"/>
</dbReference>
<dbReference type="PANTHER" id="PTHR13789:SF147">
    <property type="entry name" value="PUTATIVE (AFU_ORTHOLOGUE AFUA_2G01950)-RELATED"/>
    <property type="match status" value="1"/>
</dbReference>
<keyword evidence="3" id="KW-0503">Monooxygenase</keyword>
<comment type="caution">
    <text evidence="4">The sequence shown here is derived from an EMBL/GenBank/DDBJ whole genome shotgun (WGS) entry which is preliminary data.</text>
</comment>
<accession>A0A8H7XT88</accession>
<comment type="similarity">
    <text evidence="1">Belongs to the paxM FAD-dependent monooxygenase family.</text>
</comment>
<dbReference type="InterPro" id="IPR050493">
    <property type="entry name" value="FAD-dep_Monooxygenase_BioMet"/>
</dbReference>
<evidence type="ECO:0000256" key="2">
    <source>
        <dbReference type="ARBA" id="ARBA00023002"/>
    </source>
</evidence>
<dbReference type="PRINTS" id="PR00420">
    <property type="entry name" value="RNGMNOXGNASE"/>
</dbReference>
<organism evidence="4">
    <name type="scientific">Psilocybe cubensis</name>
    <name type="common">Psychedelic mushroom</name>
    <name type="synonym">Stropharia cubensis</name>
    <dbReference type="NCBI Taxonomy" id="181762"/>
    <lineage>
        <taxon>Eukaryota</taxon>
        <taxon>Fungi</taxon>
        <taxon>Dikarya</taxon>
        <taxon>Basidiomycota</taxon>
        <taxon>Agaricomycotina</taxon>
        <taxon>Agaricomycetes</taxon>
        <taxon>Agaricomycetidae</taxon>
        <taxon>Agaricales</taxon>
        <taxon>Agaricineae</taxon>
        <taxon>Strophariaceae</taxon>
        <taxon>Psilocybe</taxon>
    </lineage>
</organism>
<dbReference type="PANTHER" id="PTHR13789">
    <property type="entry name" value="MONOOXYGENASE"/>
    <property type="match status" value="1"/>
</dbReference>
<proteinExistence type="inferred from homology"/>
<dbReference type="SUPFAM" id="SSF51905">
    <property type="entry name" value="FAD/NAD(P)-binding domain"/>
    <property type="match status" value="1"/>
</dbReference>
<keyword evidence="2" id="KW-0560">Oxidoreductase</keyword>
<dbReference type="EMBL" id="JAFIQS010000009">
    <property type="protein sequence ID" value="KAG5165571.1"/>
    <property type="molecule type" value="Genomic_DNA"/>
</dbReference>
<protein>
    <recommendedName>
        <fullName evidence="5">FAD-binding domain-containing protein</fullName>
    </recommendedName>
</protein>
<dbReference type="AlphaFoldDB" id="A0A8H7XT88"/>
<dbReference type="Gene3D" id="3.50.50.60">
    <property type="entry name" value="FAD/NAD(P)-binding domain"/>
    <property type="match status" value="1"/>
</dbReference>
<evidence type="ECO:0000256" key="1">
    <source>
        <dbReference type="ARBA" id="ARBA00007992"/>
    </source>
</evidence>
<name>A0A8H7XT88_PSICU</name>